<dbReference type="EMBL" id="DTCM01000053">
    <property type="protein sequence ID" value="HGL40847.1"/>
    <property type="molecule type" value="Genomic_DNA"/>
</dbReference>
<protein>
    <submittedName>
        <fullName evidence="1">Uncharacterized protein</fullName>
    </submittedName>
</protein>
<comment type="caution">
    <text evidence="1">The sequence shown here is derived from an EMBL/GenBank/DDBJ whole genome shotgun (WGS) entry which is preliminary data.</text>
</comment>
<proteinExistence type="predicted"/>
<name>A0A7J3G4Z1_CALS0</name>
<dbReference type="AlphaFoldDB" id="A0A7J3G4Z1"/>
<organism evidence="1">
    <name type="scientific">Caldiarchaeum subterraneum</name>
    <dbReference type="NCBI Taxonomy" id="311458"/>
    <lineage>
        <taxon>Archaea</taxon>
        <taxon>Nitrososphaerota</taxon>
        <taxon>Candidatus Caldarchaeales</taxon>
        <taxon>Candidatus Caldarchaeaceae</taxon>
        <taxon>Candidatus Caldarchaeum</taxon>
    </lineage>
</organism>
<sequence length="130" mass="15016">MMIGPPRFEKVLKCPNCNSTLHTLVVTQEYLLSIDHHGSKYWKLVSSSYRCPKCYAEYPSSESFTTMSPAQMYEDWEIHKMREQGELQVVTAVCTDQQCGHRWPEIVGKTRPPCPRCGCETRIEPYTPPE</sequence>
<evidence type="ECO:0000313" key="1">
    <source>
        <dbReference type="EMBL" id="HGL40847.1"/>
    </source>
</evidence>
<reference evidence="1" key="1">
    <citation type="journal article" date="2020" name="mSystems">
        <title>Genome- and Community-Level Interaction Insights into Carbon Utilization and Element Cycling Functions of Hydrothermarchaeota in Hydrothermal Sediment.</title>
        <authorList>
            <person name="Zhou Z."/>
            <person name="Liu Y."/>
            <person name="Xu W."/>
            <person name="Pan J."/>
            <person name="Luo Z.H."/>
            <person name="Li M."/>
        </authorList>
    </citation>
    <scope>NUCLEOTIDE SEQUENCE [LARGE SCALE GENOMIC DNA]</scope>
    <source>
        <strain evidence="1">SpSt-669</strain>
    </source>
</reference>
<gene>
    <name evidence="1" type="ORF">ENU43_04195</name>
</gene>
<accession>A0A7J3G4Z1</accession>